<evidence type="ECO:0000313" key="5">
    <source>
        <dbReference type="Proteomes" id="UP000664628"/>
    </source>
</evidence>
<organism evidence="4 5">
    <name type="scientific">Fibrella forsythiae</name>
    <dbReference type="NCBI Taxonomy" id="2817061"/>
    <lineage>
        <taxon>Bacteria</taxon>
        <taxon>Pseudomonadati</taxon>
        <taxon>Bacteroidota</taxon>
        <taxon>Cytophagia</taxon>
        <taxon>Cytophagales</taxon>
        <taxon>Spirosomataceae</taxon>
        <taxon>Fibrella</taxon>
    </lineage>
</organism>
<feature type="domain" description="Response regulatory" evidence="3">
    <location>
        <begin position="8"/>
        <end position="129"/>
    </location>
</feature>
<dbReference type="PANTHER" id="PTHR44591">
    <property type="entry name" value="STRESS RESPONSE REGULATOR PROTEIN 1"/>
    <property type="match status" value="1"/>
</dbReference>
<feature type="modified residue" description="4-aspartylphosphate" evidence="2">
    <location>
        <position position="62"/>
    </location>
</feature>
<dbReference type="InterPro" id="IPR001789">
    <property type="entry name" value="Sig_transdc_resp-reg_receiver"/>
</dbReference>
<evidence type="ECO:0000256" key="1">
    <source>
        <dbReference type="ARBA" id="ARBA00022553"/>
    </source>
</evidence>
<dbReference type="SMART" id="SM00448">
    <property type="entry name" value="REC"/>
    <property type="match status" value="1"/>
</dbReference>
<protein>
    <submittedName>
        <fullName evidence="4">Response regulator</fullName>
    </submittedName>
</protein>
<reference evidence="4 5" key="1">
    <citation type="submission" date="2021-03" db="EMBL/GenBank/DDBJ databases">
        <title>Fibrella sp. HMF5405 genome sequencing and assembly.</title>
        <authorList>
            <person name="Kang H."/>
            <person name="Kim H."/>
            <person name="Bae S."/>
            <person name="Joh K."/>
        </authorList>
    </citation>
    <scope>NUCLEOTIDE SEQUENCE [LARGE SCALE GENOMIC DNA]</scope>
    <source>
        <strain evidence="4 5">HMF5405</strain>
    </source>
</reference>
<evidence type="ECO:0000259" key="3">
    <source>
        <dbReference type="PROSITE" id="PS50110"/>
    </source>
</evidence>
<sequence>MPSNTPFLILVVDDEPPISELLSLSAKKVFPEASFISTTSARETMVYLNDPTTTIPQLILLDIDLRQEVDGLALLPRLRSRLNGQVPIIIFSSVDDEAKVKEAYSGGAVSFTTKPDEPQEWRDYVAMLRSYWYKSTILPPK</sequence>
<dbReference type="InterPro" id="IPR050595">
    <property type="entry name" value="Bact_response_regulator"/>
</dbReference>
<keyword evidence="5" id="KW-1185">Reference proteome</keyword>
<dbReference type="Pfam" id="PF00072">
    <property type="entry name" value="Response_reg"/>
    <property type="match status" value="1"/>
</dbReference>
<gene>
    <name evidence="4" type="ORF">J2I46_23445</name>
</gene>
<accession>A0ABS3JNJ0</accession>
<dbReference type="PANTHER" id="PTHR44591:SF3">
    <property type="entry name" value="RESPONSE REGULATORY DOMAIN-CONTAINING PROTEIN"/>
    <property type="match status" value="1"/>
</dbReference>
<dbReference type="Proteomes" id="UP000664628">
    <property type="component" value="Unassembled WGS sequence"/>
</dbReference>
<evidence type="ECO:0000256" key="2">
    <source>
        <dbReference type="PROSITE-ProRule" id="PRU00169"/>
    </source>
</evidence>
<dbReference type="EMBL" id="JAFMYW010000008">
    <property type="protein sequence ID" value="MBO0951559.1"/>
    <property type="molecule type" value="Genomic_DNA"/>
</dbReference>
<evidence type="ECO:0000313" key="4">
    <source>
        <dbReference type="EMBL" id="MBO0951559.1"/>
    </source>
</evidence>
<dbReference type="PROSITE" id="PS50110">
    <property type="entry name" value="RESPONSE_REGULATORY"/>
    <property type="match status" value="1"/>
</dbReference>
<dbReference type="SUPFAM" id="SSF52172">
    <property type="entry name" value="CheY-like"/>
    <property type="match status" value="1"/>
</dbReference>
<dbReference type="CDD" id="cd00156">
    <property type="entry name" value="REC"/>
    <property type="match status" value="1"/>
</dbReference>
<dbReference type="Gene3D" id="3.40.50.2300">
    <property type="match status" value="1"/>
</dbReference>
<dbReference type="RefSeq" id="WP_207331510.1">
    <property type="nucleotide sequence ID" value="NZ_JAFMYW010000008.1"/>
</dbReference>
<proteinExistence type="predicted"/>
<dbReference type="InterPro" id="IPR011006">
    <property type="entry name" value="CheY-like_superfamily"/>
</dbReference>
<keyword evidence="1 2" id="KW-0597">Phosphoprotein</keyword>
<name>A0ABS3JNJ0_9BACT</name>
<comment type="caution">
    <text evidence="4">The sequence shown here is derived from an EMBL/GenBank/DDBJ whole genome shotgun (WGS) entry which is preliminary data.</text>
</comment>